<organism evidence="6 7">
    <name type="scientific">Duganella margarita</name>
    <dbReference type="NCBI Taxonomy" id="2692170"/>
    <lineage>
        <taxon>Bacteria</taxon>
        <taxon>Pseudomonadati</taxon>
        <taxon>Pseudomonadota</taxon>
        <taxon>Betaproteobacteria</taxon>
        <taxon>Burkholderiales</taxon>
        <taxon>Oxalobacteraceae</taxon>
        <taxon>Telluria group</taxon>
        <taxon>Duganella</taxon>
    </lineage>
</organism>
<dbReference type="FunFam" id="2.40.30.170:FF:000010">
    <property type="entry name" value="Efflux RND transporter periplasmic adaptor subunit"/>
    <property type="match status" value="1"/>
</dbReference>
<dbReference type="AlphaFoldDB" id="A0A7X4H246"/>
<feature type="domain" description="CusB-like beta-barrel" evidence="5">
    <location>
        <begin position="223"/>
        <end position="296"/>
    </location>
</feature>
<reference evidence="6 7" key="1">
    <citation type="submission" date="2019-12" db="EMBL/GenBank/DDBJ databases">
        <title>Novel species isolated from a subtropical stream in China.</title>
        <authorList>
            <person name="Lu H."/>
        </authorList>
    </citation>
    <scope>NUCLEOTIDE SEQUENCE [LARGE SCALE GENOMIC DNA]</scope>
    <source>
        <strain evidence="6 7">FT134W</strain>
    </source>
</reference>
<evidence type="ECO:0000259" key="5">
    <source>
        <dbReference type="Pfam" id="PF25954"/>
    </source>
</evidence>
<feature type="domain" description="Multidrug resistance protein MdtA-like alpha-helical hairpin" evidence="3">
    <location>
        <begin position="104"/>
        <end position="171"/>
    </location>
</feature>
<accession>A0A7X4H246</accession>
<name>A0A7X4H246_9BURK</name>
<protein>
    <submittedName>
        <fullName evidence="6">Efflux RND transporter periplasmic adaptor subunit</fullName>
    </submittedName>
</protein>
<proteinExistence type="inferred from homology"/>
<evidence type="ECO:0000313" key="7">
    <source>
        <dbReference type="Proteomes" id="UP000469734"/>
    </source>
</evidence>
<evidence type="ECO:0000259" key="3">
    <source>
        <dbReference type="Pfam" id="PF25876"/>
    </source>
</evidence>
<comment type="caution">
    <text evidence="6">The sequence shown here is derived from an EMBL/GenBank/DDBJ whole genome shotgun (WGS) entry which is preliminary data.</text>
</comment>
<evidence type="ECO:0000256" key="1">
    <source>
        <dbReference type="ARBA" id="ARBA00009477"/>
    </source>
</evidence>
<dbReference type="PANTHER" id="PTHR30469:SF33">
    <property type="entry name" value="SLR1207 PROTEIN"/>
    <property type="match status" value="1"/>
</dbReference>
<dbReference type="Pfam" id="PF25876">
    <property type="entry name" value="HH_MFP_RND"/>
    <property type="match status" value="1"/>
</dbReference>
<dbReference type="EMBL" id="WWCR01000018">
    <property type="protein sequence ID" value="MYM73916.1"/>
    <property type="molecule type" value="Genomic_DNA"/>
</dbReference>
<dbReference type="SUPFAM" id="SSF111369">
    <property type="entry name" value="HlyD-like secretion proteins"/>
    <property type="match status" value="1"/>
</dbReference>
<evidence type="ECO:0000256" key="2">
    <source>
        <dbReference type="SAM" id="MobiDB-lite"/>
    </source>
</evidence>
<dbReference type="Proteomes" id="UP000469734">
    <property type="component" value="Unassembled WGS sequence"/>
</dbReference>
<feature type="domain" description="Multidrug resistance protein MdtA-like barrel-sandwich hybrid" evidence="4">
    <location>
        <begin position="58"/>
        <end position="209"/>
    </location>
</feature>
<dbReference type="InterPro" id="IPR006143">
    <property type="entry name" value="RND_pump_MFP"/>
</dbReference>
<feature type="compositionally biased region" description="Low complexity" evidence="2">
    <location>
        <begin position="377"/>
        <end position="387"/>
    </location>
</feature>
<dbReference type="Gene3D" id="2.40.50.100">
    <property type="match status" value="2"/>
</dbReference>
<dbReference type="Pfam" id="PF25954">
    <property type="entry name" value="Beta-barrel_RND_2"/>
    <property type="match status" value="1"/>
</dbReference>
<dbReference type="Pfam" id="PF25917">
    <property type="entry name" value="BSH_RND"/>
    <property type="match status" value="1"/>
</dbReference>
<dbReference type="RefSeq" id="WP_161050975.1">
    <property type="nucleotide sequence ID" value="NZ_WWCR01000018.1"/>
</dbReference>
<dbReference type="Gene3D" id="2.40.30.170">
    <property type="match status" value="1"/>
</dbReference>
<dbReference type="InterPro" id="IPR058625">
    <property type="entry name" value="MdtA-like_BSH"/>
</dbReference>
<evidence type="ECO:0000313" key="6">
    <source>
        <dbReference type="EMBL" id="MYM73916.1"/>
    </source>
</evidence>
<dbReference type="InterPro" id="IPR058624">
    <property type="entry name" value="MdtA-like_HH"/>
</dbReference>
<sequence length="397" mass="41876">MKRLWLLGLLGLATLLVAVSLWHTRAPATPRYLAASVERGAVAPAVSSSGTVNPVTVIQVGSYVSGVIQTISCDFNTRVKAGQLCAKIDPRPYQSTVAQETAALATARAQVDKDRANLQYATVIDARNADLLKRGIVSQETADTSTNALQQAKAQLALDQASVAQHQAQLEAARINLGYTSIVSPVDGTVVSRNVTQGQTVAASFQTPTLFLIATDLSKMQVDTNVSESDIGTVKFGNAALFTVTAYPDRQFSGKVQQVRQAPQTIQNVVTYDVVVGVDNPDLALMPGMTATIRILTARVDGVLRVPDQALRFRPSGRTQASGGDGAETRHVWVLRGDAPQRIAVKTGLDDGAWTQIISGALRAGEQVILSERAPAGAATAAASPTPVNFGAAAPRR</sequence>
<comment type="similarity">
    <text evidence="1">Belongs to the membrane fusion protein (MFP) (TC 8.A.1) family.</text>
</comment>
<feature type="region of interest" description="Disordered" evidence="2">
    <location>
        <begin position="377"/>
        <end position="397"/>
    </location>
</feature>
<dbReference type="NCBIfam" id="TIGR01730">
    <property type="entry name" value="RND_mfp"/>
    <property type="match status" value="1"/>
</dbReference>
<dbReference type="GO" id="GO:0015562">
    <property type="term" value="F:efflux transmembrane transporter activity"/>
    <property type="evidence" value="ECO:0007669"/>
    <property type="project" value="TreeGrafter"/>
</dbReference>
<gene>
    <name evidence="6" type="ORF">GTP56_17140</name>
</gene>
<dbReference type="GO" id="GO:1990281">
    <property type="term" value="C:efflux pump complex"/>
    <property type="evidence" value="ECO:0007669"/>
    <property type="project" value="TreeGrafter"/>
</dbReference>
<dbReference type="InterPro" id="IPR058792">
    <property type="entry name" value="Beta-barrel_RND_2"/>
</dbReference>
<evidence type="ECO:0000259" key="4">
    <source>
        <dbReference type="Pfam" id="PF25917"/>
    </source>
</evidence>
<dbReference type="PANTHER" id="PTHR30469">
    <property type="entry name" value="MULTIDRUG RESISTANCE PROTEIN MDTA"/>
    <property type="match status" value="1"/>
</dbReference>